<dbReference type="AlphaFoldDB" id="A0AAV7NHD8"/>
<comment type="caution">
    <text evidence="2">The sequence shown here is derived from an EMBL/GenBank/DDBJ whole genome shotgun (WGS) entry which is preliminary data.</text>
</comment>
<reference evidence="2" key="1">
    <citation type="journal article" date="2022" name="bioRxiv">
        <title>Sequencing and chromosome-scale assembly of the giantPleurodeles waltlgenome.</title>
        <authorList>
            <person name="Brown T."/>
            <person name="Elewa A."/>
            <person name="Iarovenko S."/>
            <person name="Subramanian E."/>
            <person name="Araus A.J."/>
            <person name="Petzold A."/>
            <person name="Susuki M."/>
            <person name="Suzuki K.-i.T."/>
            <person name="Hayashi T."/>
            <person name="Toyoda A."/>
            <person name="Oliveira C."/>
            <person name="Osipova E."/>
            <person name="Leigh N.D."/>
            <person name="Simon A."/>
            <person name="Yun M.H."/>
        </authorList>
    </citation>
    <scope>NUCLEOTIDE SEQUENCE</scope>
    <source>
        <strain evidence="2">20211129_DDA</strain>
        <tissue evidence="2">Liver</tissue>
    </source>
</reference>
<evidence type="ECO:0000313" key="2">
    <source>
        <dbReference type="EMBL" id="KAJ1115476.1"/>
    </source>
</evidence>
<organism evidence="2 3">
    <name type="scientific">Pleurodeles waltl</name>
    <name type="common">Iberian ribbed newt</name>
    <dbReference type="NCBI Taxonomy" id="8319"/>
    <lineage>
        <taxon>Eukaryota</taxon>
        <taxon>Metazoa</taxon>
        <taxon>Chordata</taxon>
        <taxon>Craniata</taxon>
        <taxon>Vertebrata</taxon>
        <taxon>Euteleostomi</taxon>
        <taxon>Amphibia</taxon>
        <taxon>Batrachia</taxon>
        <taxon>Caudata</taxon>
        <taxon>Salamandroidea</taxon>
        <taxon>Salamandridae</taxon>
        <taxon>Pleurodelinae</taxon>
        <taxon>Pleurodeles</taxon>
    </lineage>
</organism>
<evidence type="ECO:0000256" key="1">
    <source>
        <dbReference type="SAM" id="MobiDB-lite"/>
    </source>
</evidence>
<proteinExistence type="predicted"/>
<evidence type="ECO:0000313" key="3">
    <source>
        <dbReference type="Proteomes" id="UP001066276"/>
    </source>
</evidence>
<feature type="compositionally biased region" description="Basic residues" evidence="1">
    <location>
        <begin position="93"/>
        <end position="105"/>
    </location>
</feature>
<sequence length="115" mass="12411">MYSQGGSHRWHHVGESSQSGILVGAFFLKDAFKVLLIGRQNRSDPLRPHASSAVRAGGTALRRDFPDFQADSSRGPTERVGSGGRGSESRPRGAFKIRGRARLRLRAGTGPQKGV</sequence>
<feature type="region of interest" description="Disordered" evidence="1">
    <location>
        <begin position="39"/>
        <end position="115"/>
    </location>
</feature>
<gene>
    <name evidence="2" type="ORF">NDU88_003700</name>
</gene>
<dbReference type="EMBL" id="JANPWB010000012">
    <property type="protein sequence ID" value="KAJ1115476.1"/>
    <property type="molecule type" value="Genomic_DNA"/>
</dbReference>
<accession>A0AAV7NHD8</accession>
<keyword evidence="3" id="KW-1185">Reference proteome</keyword>
<dbReference type="Proteomes" id="UP001066276">
    <property type="component" value="Chromosome 8"/>
</dbReference>
<protein>
    <submittedName>
        <fullName evidence="2">Uncharacterized protein</fullName>
    </submittedName>
</protein>
<name>A0AAV7NHD8_PLEWA</name>